<dbReference type="GO" id="GO:0005840">
    <property type="term" value="C:ribosome"/>
    <property type="evidence" value="ECO:0007669"/>
    <property type="project" value="UniProtKB-KW"/>
</dbReference>
<dbReference type="SUPFAM" id="SSF56047">
    <property type="entry name" value="Ribosomal protein S8"/>
    <property type="match status" value="2"/>
</dbReference>
<dbReference type="GO" id="GO:0006412">
    <property type="term" value="P:translation"/>
    <property type="evidence" value="ECO:0007669"/>
    <property type="project" value="InterPro"/>
</dbReference>
<dbReference type="GO" id="GO:0003735">
    <property type="term" value="F:structural constituent of ribosome"/>
    <property type="evidence" value="ECO:0007669"/>
    <property type="project" value="InterPro"/>
</dbReference>
<evidence type="ECO:0000313" key="5">
    <source>
        <dbReference type="Proteomes" id="UP000799441"/>
    </source>
</evidence>
<gene>
    <name evidence="4" type="ORF">K431DRAFT_286833</name>
</gene>
<name>A0A9P4Q7F6_9PEZI</name>
<proteinExistence type="inferred from homology"/>
<evidence type="ECO:0000256" key="2">
    <source>
        <dbReference type="ARBA" id="ARBA00022980"/>
    </source>
</evidence>
<keyword evidence="2" id="KW-0689">Ribosomal protein</keyword>
<reference evidence="4" key="1">
    <citation type="journal article" date="2020" name="Stud. Mycol.">
        <title>101 Dothideomycetes genomes: a test case for predicting lifestyles and emergence of pathogens.</title>
        <authorList>
            <person name="Haridas S."/>
            <person name="Albert R."/>
            <person name="Binder M."/>
            <person name="Bloem J."/>
            <person name="Labutti K."/>
            <person name="Salamov A."/>
            <person name="Andreopoulos B."/>
            <person name="Baker S."/>
            <person name="Barry K."/>
            <person name="Bills G."/>
            <person name="Bluhm B."/>
            <person name="Cannon C."/>
            <person name="Castanera R."/>
            <person name="Culley D."/>
            <person name="Daum C."/>
            <person name="Ezra D."/>
            <person name="Gonzalez J."/>
            <person name="Henrissat B."/>
            <person name="Kuo A."/>
            <person name="Liang C."/>
            <person name="Lipzen A."/>
            <person name="Lutzoni F."/>
            <person name="Magnuson J."/>
            <person name="Mondo S."/>
            <person name="Nolan M."/>
            <person name="Ohm R."/>
            <person name="Pangilinan J."/>
            <person name="Park H.-J."/>
            <person name="Ramirez L."/>
            <person name="Alfaro M."/>
            <person name="Sun H."/>
            <person name="Tritt A."/>
            <person name="Yoshinaga Y."/>
            <person name="Zwiers L.-H."/>
            <person name="Turgeon B."/>
            <person name="Goodwin S."/>
            <person name="Spatafora J."/>
            <person name="Crous P."/>
            <person name="Grigoriev I."/>
        </authorList>
    </citation>
    <scope>NUCLEOTIDE SEQUENCE</scope>
    <source>
        <strain evidence="4">CBS 116435</strain>
    </source>
</reference>
<comment type="similarity">
    <text evidence="1">Belongs to the universal ribosomal protein uS8 family.</text>
</comment>
<dbReference type="InterPro" id="IPR035987">
    <property type="entry name" value="Ribosomal_uS8_sf"/>
</dbReference>
<dbReference type="GO" id="GO:1990904">
    <property type="term" value="C:ribonucleoprotein complex"/>
    <property type="evidence" value="ECO:0007669"/>
    <property type="project" value="UniProtKB-KW"/>
</dbReference>
<organism evidence="4 5">
    <name type="scientific">Polychaeton citri CBS 116435</name>
    <dbReference type="NCBI Taxonomy" id="1314669"/>
    <lineage>
        <taxon>Eukaryota</taxon>
        <taxon>Fungi</taxon>
        <taxon>Dikarya</taxon>
        <taxon>Ascomycota</taxon>
        <taxon>Pezizomycotina</taxon>
        <taxon>Dothideomycetes</taxon>
        <taxon>Dothideomycetidae</taxon>
        <taxon>Capnodiales</taxon>
        <taxon>Capnodiaceae</taxon>
        <taxon>Polychaeton</taxon>
    </lineage>
</organism>
<keyword evidence="5" id="KW-1185">Reference proteome</keyword>
<dbReference type="InterPro" id="IPR000630">
    <property type="entry name" value="Ribosomal_uS8"/>
</dbReference>
<dbReference type="Proteomes" id="UP000799441">
    <property type="component" value="Unassembled WGS sequence"/>
</dbReference>
<evidence type="ECO:0000313" key="4">
    <source>
        <dbReference type="EMBL" id="KAF2719392.1"/>
    </source>
</evidence>
<protein>
    <recommendedName>
        <fullName evidence="6">Ribosomal protein S8</fullName>
    </recommendedName>
</protein>
<keyword evidence="3" id="KW-0687">Ribonucleoprotein</keyword>
<sequence>MSLVHLASVCSHLQNASLARLAVTSIPYTRLHLSLSLLLQRQGFFSEVKLAGANPPASLFPPGLGDNHHITSHPHSDRSAVTREAALSAFVLPRKDNLKRSSAGPPEADVEKIRRELIARGVSQEDLEWAERYRHMTPYQLETEGVPLETPMGLAVDSQPVSLIREEFQDPDEYETEGVVTQANRASRRLWLGLKYWQGQPVLRKAKMVSKPTKRIWLDTHELGRIVRGHEAAQVQGMTRIGEMLAVSTDRGILEARECVERKIGGQPLCRVW</sequence>
<dbReference type="Gene3D" id="3.30.1490.10">
    <property type="match status" value="1"/>
</dbReference>
<dbReference type="Pfam" id="PF00410">
    <property type="entry name" value="Ribosomal_S8"/>
    <property type="match status" value="1"/>
</dbReference>
<dbReference type="AlphaFoldDB" id="A0A9P4Q7F6"/>
<accession>A0A9P4Q7F6</accession>
<dbReference type="EMBL" id="MU003812">
    <property type="protein sequence ID" value="KAF2719392.1"/>
    <property type="molecule type" value="Genomic_DNA"/>
</dbReference>
<evidence type="ECO:0008006" key="6">
    <source>
        <dbReference type="Google" id="ProtNLM"/>
    </source>
</evidence>
<evidence type="ECO:0000256" key="1">
    <source>
        <dbReference type="ARBA" id="ARBA00006471"/>
    </source>
</evidence>
<evidence type="ECO:0000256" key="3">
    <source>
        <dbReference type="ARBA" id="ARBA00023274"/>
    </source>
</evidence>
<dbReference type="FunFam" id="3.30.1490.10:FF:000005">
    <property type="entry name" value="Mitochondrial 40S ribosomal protein S8"/>
    <property type="match status" value="1"/>
</dbReference>
<comment type="caution">
    <text evidence="4">The sequence shown here is derived from an EMBL/GenBank/DDBJ whole genome shotgun (WGS) entry which is preliminary data.</text>
</comment>
<dbReference type="OrthoDB" id="409928at2759"/>